<protein>
    <submittedName>
        <fullName evidence="5">Arylsulfatase A</fullName>
    </submittedName>
</protein>
<dbReference type="InterPro" id="IPR000917">
    <property type="entry name" value="Sulfatase_N"/>
</dbReference>
<dbReference type="eggNOG" id="COG3119">
    <property type="taxonomic scope" value="Bacteria"/>
</dbReference>
<name>A6DT78_9BACT</name>
<reference evidence="5 6" key="1">
    <citation type="journal article" date="2010" name="J. Bacteriol.">
        <title>Genome sequence of Lentisphaera araneosa HTCC2155T, the type species of the order Lentisphaerales in the phylum Lentisphaerae.</title>
        <authorList>
            <person name="Thrash J.C."/>
            <person name="Cho J.C."/>
            <person name="Vergin K.L."/>
            <person name="Morris R.M."/>
            <person name="Giovannoni S.J."/>
        </authorList>
    </citation>
    <scope>NUCLEOTIDE SEQUENCE [LARGE SCALE GENOMIC DNA]</scope>
    <source>
        <strain evidence="5 6">HTCC2155</strain>
    </source>
</reference>
<sequence>MMKKLLLLMLSFLGLGGLAAEKPNIIIIYADDMGHGDISVMNPDSKIPTPHLDKLATTALRFDDGHSSSGICTPSRYALLTGNYHWRRMHGIVNSFGASVFEKNEMTLPRMLKQQGYKTACIGKWHLGFDWKAIMIDPKAKVKSGKKSAYSPKAFDWSKPIPGGPLSIGFDYYFGDGVINFPPYCWIENDRVTETPTVMLDLKGTKPPEGGWECRPGPAVKDWDHYAVLPTLTDKTLDYLDQQKKDEAFFLYFALPGPHAPIIPNKEFIGKSQAGPYGDFVYQIDWITGQVVNKLKEKGLYENTLLIFTADNGPEHYAYTRATKFKHYSPGKLRGLKRDVYEGGHRVPFFISWPNKIKAATTNETISQVDLMATIAKITGASLKENEAVDSYNMLNILMGEKAQNAVREATVQNTFENQFAIRRGDWLFIDANTGHRSRVSADYLAKHGFHPINKKAPGLLYNLKDDLAQKNNLYDQNPEIVKELKALLTKYRESKRSAPLLD</sequence>
<dbReference type="EMBL" id="ABCK01000035">
    <property type="protein sequence ID" value="EDM25151.1"/>
    <property type="molecule type" value="Genomic_DNA"/>
</dbReference>
<dbReference type="Gene3D" id="3.30.1120.10">
    <property type="match status" value="1"/>
</dbReference>
<dbReference type="OrthoDB" id="9770482at2"/>
<dbReference type="AlphaFoldDB" id="A6DT78"/>
<evidence type="ECO:0000259" key="4">
    <source>
        <dbReference type="Pfam" id="PF00884"/>
    </source>
</evidence>
<evidence type="ECO:0000256" key="1">
    <source>
        <dbReference type="ARBA" id="ARBA00008779"/>
    </source>
</evidence>
<accession>A6DT78</accession>
<feature type="chain" id="PRO_5002694359" evidence="3">
    <location>
        <begin position="20"/>
        <end position="503"/>
    </location>
</feature>
<comment type="similarity">
    <text evidence="1">Belongs to the sulfatase family.</text>
</comment>
<dbReference type="PROSITE" id="PS00523">
    <property type="entry name" value="SULFATASE_1"/>
    <property type="match status" value="1"/>
</dbReference>
<dbReference type="PROSITE" id="PS00149">
    <property type="entry name" value="SULFATASE_2"/>
    <property type="match status" value="1"/>
</dbReference>
<comment type="caution">
    <text evidence="5">The sequence shown here is derived from an EMBL/GenBank/DDBJ whole genome shotgun (WGS) entry which is preliminary data.</text>
</comment>
<keyword evidence="3" id="KW-0732">Signal</keyword>
<dbReference type="GO" id="GO:0016787">
    <property type="term" value="F:hydrolase activity"/>
    <property type="evidence" value="ECO:0007669"/>
    <property type="project" value="UniProtKB-KW"/>
</dbReference>
<dbReference type="SUPFAM" id="SSF53649">
    <property type="entry name" value="Alkaline phosphatase-like"/>
    <property type="match status" value="1"/>
</dbReference>
<keyword evidence="2" id="KW-0378">Hydrolase</keyword>
<dbReference type="InterPro" id="IPR017850">
    <property type="entry name" value="Alkaline_phosphatase_core_sf"/>
</dbReference>
<feature type="signal peptide" evidence="3">
    <location>
        <begin position="1"/>
        <end position="19"/>
    </location>
</feature>
<dbReference type="Pfam" id="PF00884">
    <property type="entry name" value="Sulfatase"/>
    <property type="match status" value="1"/>
</dbReference>
<feature type="domain" description="Sulfatase N-terminal" evidence="4">
    <location>
        <begin position="23"/>
        <end position="380"/>
    </location>
</feature>
<dbReference type="InterPro" id="IPR052701">
    <property type="entry name" value="GAG_Ulvan_Degrading_Sulfatases"/>
</dbReference>
<gene>
    <name evidence="5" type="ORF">LNTAR_24536</name>
</gene>
<dbReference type="RefSeq" id="WP_007281027.1">
    <property type="nucleotide sequence ID" value="NZ_ABCK01000035.1"/>
</dbReference>
<dbReference type="STRING" id="313628.LNTAR_24536"/>
<dbReference type="Proteomes" id="UP000004947">
    <property type="component" value="Unassembled WGS sequence"/>
</dbReference>
<dbReference type="InterPro" id="IPR024607">
    <property type="entry name" value="Sulfatase_CS"/>
</dbReference>
<evidence type="ECO:0000256" key="3">
    <source>
        <dbReference type="SAM" id="SignalP"/>
    </source>
</evidence>
<evidence type="ECO:0000313" key="6">
    <source>
        <dbReference type="Proteomes" id="UP000004947"/>
    </source>
</evidence>
<dbReference type="Gene3D" id="3.40.720.10">
    <property type="entry name" value="Alkaline Phosphatase, subunit A"/>
    <property type="match status" value="1"/>
</dbReference>
<proteinExistence type="inferred from homology"/>
<dbReference type="PANTHER" id="PTHR43751">
    <property type="entry name" value="SULFATASE"/>
    <property type="match status" value="1"/>
</dbReference>
<dbReference type="CDD" id="cd16143">
    <property type="entry name" value="ARS_like"/>
    <property type="match status" value="1"/>
</dbReference>
<dbReference type="PANTHER" id="PTHR43751:SF6">
    <property type="entry name" value="N-ACETYLGALACTOSAMINE-6-O-SULFATASE"/>
    <property type="match status" value="1"/>
</dbReference>
<keyword evidence="6" id="KW-1185">Reference proteome</keyword>
<organism evidence="5 6">
    <name type="scientific">Lentisphaera araneosa HTCC2155</name>
    <dbReference type="NCBI Taxonomy" id="313628"/>
    <lineage>
        <taxon>Bacteria</taxon>
        <taxon>Pseudomonadati</taxon>
        <taxon>Lentisphaerota</taxon>
        <taxon>Lentisphaeria</taxon>
        <taxon>Lentisphaerales</taxon>
        <taxon>Lentisphaeraceae</taxon>
        <taxon>Lentisphaera</taxon>
    </lineage>
</organism>
<evidence type="ECO:0000256" key="2">
    <source>
        <dbReference type="ARBA" id="ARBA00022801"/>
    </source>
</evidence>
<evidence type="ECO:0000313" key="5">
    <source>
        <dbReference type="EMBL" id="EDM25151.1"/>
    </source>
</evidence>